<accession>A0A0C3DN43</accession>
<dbReference type="EMBL" id="KN832873">
    <property type="protein sequence ID" value="KIN03453.1"/>
    <property type="molecule type" value="Genomic_DNA"/>
</dbReference>
<name>A0A0C3DN43_OIDMZ</name>
<dbReference type="STRING" id="913774.A0A0C3DN43"/>
<dbReference type="PANTHER" id="PTHR38166:SF1">
    <property type="entry name" value="C2H2-TYPE DOMAIN-CONTAINING PROTEIN"/>
    <property type="match status" value="1"/>
</dbReference>
<feature type="compositionally biased region" description="Polar residues" evidence="1">
    <location>
        <begin position="227"/>
        <end position="245"/>
    </location>
</feature>
<feature type="region of interest" description="Disordered" evidence="1">
    <location>
        <begin position="464"/>
        <end position="490"/>
    </location>
</feature>
<keyword evidence="3" id="KW-1185">Reference proteome</keyword>
<dbReference type="InParanoid" id="A0A0C3DN43"/>
<reference evidence="2 3" key="1">
    <citation type="submission" date="2014-04" db="EMBL/GenBank/DDBJ databases">
        <authorList>
            <consortium name="DOE Joint Genome Institute"/>
            <person name="Kuo A."/>
            <person name="Martino E."/>
            <person name="Perotto S."/>
            <person name="Kohler A."/>
            <person name="Nagy L.G."/>
            <person name="Floudas D."/>
            <person name="Copeland A."/>
            <person name="Barry K.W."/>
            <person name="Cichocki N."/>
            <person name="Veneault-Fourrey C."/>
            <person name="LaButti K."/>
            <person name="Lindquist E.A."/>
            <person name="Lipzen A."/>
            <person name="Lundell T."/>
            <person name="Morin E."/>
            <person name="Murat C."/>
            <person name="Sun H."/>
            <person name="Tunlid A."/>
            <person name="Henrissat B."/>
            <person name="Grigoriev I.V."/>
            <person name="Hibbett D.S."/>
            <person name="Martin F."/>
            <person name="Nordberg H.P."/>
            <person name="Cantor M.N."/>
            <person name="Hua S.X."/>
        </authorList>
    </citation>
    <scope>NUCLEOTIDE SEQUENCE [LARGE SCALE GENOMIC DNA]</scope>
    <source>
        <strain evidence="2 3">Zn</strain>
    </source>
</reference>
<feature type="region of interest" description="Disordered" evidence="1">
    <location>
        <begin position="530"/>
        <end position="584"/>
    </location>
</feature>
<feature type="compositionally biased region" description="Polar residues" evidence="1">
    <location>
        <begin position="547"/>
        <end position="559"/>
    </location>
</feature>
<dbReference type="Proteomes" id="UP000054321">
    <property type="component" value="Unassembled WGS sequence"/>
</dbReference>
<dbReference type="PANTHER" id="PTHR38166">
    <property type="entry name" value="C2H2-TYPE DOMAIN-CONTAINING PROTEIN-RELATED"/>
    <property type="match status" value="1"/>
</dbReference>
<feature type="compositionally biased region" description="Basic and acidic residues" evidence="1">
    <location>
        <begin position="565"/>
        <end position="578"/>
    </location>
</feature>
<feature type="region of interest" description="Disordered" evidence="1">
    <location>
        <begin position="862"/>
        <end position="892"/>
    </location>
</feature>
<dbReference type="HOGENOM" id="CLU_323919_0_0_1"/>
<organism evidence="2 3">
    <name type="scientific">Oidiodendron maius (strain Zn)</name>
    <dbReference type="NCBI Taxonomy" id="913774"/>
    <lineage>
        <taxon>Eukaryota</taxon>
        <taxon>Fungi</taxon>
        <taxon>Dikarya</taxon>
        <taxon>Ascomycota</taxon>
        <taxon>Pezizomycotina</taxon>
        <taxon>Leotiomycetes</taxon>
        <taxon>Leotiomycetes incertae sedis</taxon>
        <taxon>Myxotrichaceae</taxon>
        <taxon>Oidiodendron</taxon>
    </lineage>
</organism>
<dbReference type="AlphaFoldDB" id="A0A0C3DN43"/>
<feature type="compositionally biased region" description="Basic and acidic residues" evidence="1">
    <location>
        <begin position="467"/>
        <end position="477"/>
    </location>
</feature>
<sequence length="892" mass="99001">MGRDNSCWEAVGAARETLVRAGTQVKTHLDTDSYPTAETIILALCMIGRTKETAQPWIMICCKDARCWRRMKKTVEESGILDEYPTVRVGDCSKLPDIDKLLPLARVTSDPKLSALETGPGAVISETDIYYDPSKNVFGTQLYLKDSKPEMTTWKKATAGGIVALGNRYFCMTVAHVFTDEAKFTSGNRSDSEFEFDIGQNESEDEENELIETTSRASITPEPDDYASSNSSKIISDAPESSPSVSHEELQQNSDDDEAKDQFVVIDDVEKSKTLEAVGRLVKLSTNGPHPDLDYALIEIQRPDFPTFNCIQLSETTLLVPKQVVKIKSQNTSIITATGSSGVLKGILSGTPSFLKSPSSTIFQEVWTVRLDGKLAKGDSGSWVMDSETGALLGHIVAGSPDTGVAYMTPSIQIFTDLRTQFGGEFRLSISAADESTKTATDELSLIGPGESVNTKEEVGLLLNESGQHDSGHPRLDTRRRKKAGDLDLDSDLESSDQLYLYRELDNVVKANEDPDDDFVRLPIHIANPNNLHSASRDGSMPHSRASDTGLSHNGSSQGDKGKRKTYDNGDSKEESSPKRRLNSNGGKLMICPYYRRNPTKHAQCWKYELAGYNAVKQHVLRKHAMPEYYCSICWCPFKTDTEWRAHTTPADCQEAPRPDYYEPDLIDRDGRDYLKTKLPSTCNDDEKKWRWLFRFIFKEYHEPKSIWREDPKYEAATLLGHDFGFGPEEIIGLLEKNSKTYMPVSDRTPGVQRRVQRQTGFVESHAYTAHGDATYFVPDAARIRGPNAEYQVSPTQFPTASGQGPIISGEAAPPRLIPDAFTAQMPVAALDQYPANNTMTSTYDNSNHHFYSNLDPSLLDAPDTFPSDSEWTKFDSTNGNSSLSSPGSRET</sequence>
<reference evidence="3" key="2">
    <citation type="submission" date="2015-01" db="EMBL/GenBank/DDBJ databases">
        <title>Evolutionary Origins and Diversification of the Mycorrhizal Mutualists.</title>
        <authorList>
            <consortium name="DOE Joint Genome Institute"/>
            <consortium name="Mycorrhizal Genomics Consortium"/>
            <person name="Kohler A."/>
            <person name="Kuo A."/>
            <person name="Nagy L.G."/>
            <person name="Floudas D."/>
            <person name="Copeland A."/>
            <person name="Barry K.W."/>
            <person name="Cichocki N."/>
            <person name="Veneault-Fourrey C."/>
            <person name="LaButti K."/>
            <person name="Lindquist E.A."/>
            <person name="Lipzen A."/>
            <person name="Lundell T."/>
            <person name="Morin E."/>
            <person name="Murat C."/>
            <person name="Riley R."/>
            <person name="Ohm R."/>
            <person name="Sun H."/>
            <person name="Tunlid A."/>
            <person name="Henrissat B."/>
            <person name="Grigoriev I.V."/>
            <person name="Hibbett D.S."/>
            <person name="Martin F."/>
        </authorList>
    </citation>
    <scope>NUCLEOTIDE SEQUENCE [LARGE SCALE GENOMIC DNA]</scope>
    <source>
        <strain evidence="3">Zn</strain>
    </source>
</reference>
<evidence type="ECO:0000256" key="1">
    <source>
        <dbReference type="SAM" id="MobiDB-lite"/>
    </source>
</evidence>
<feature type="region of interest" description="Disordered" evidence="1">
    <location>
        <begin position="187"/>
        <end position="260"/>
    </location>
</feature>
<proteinExistence type="predicted"/>
<protein>
    <submittedName>
        <fullName evidence="2">Uncharacterized protein</fullName>
    </submittedName>
</protein>
<evidence type="ECO:0000313" key="2">
    <source>
        <dbReference type="EMBL" id="KIN03453.1"/>
    </source>
</evidence>
<dbReference type="InterPro" id="IPR009003">
    <property type="entry name" value="Peptidase_S1_PA"/>
</dbReference>
<gene>
    <name evidence="2" type="ORF">OIDMADRAFT_26147</name>
</gene>
<dbReference type="SUPFAM" id="SSF50494">
    <property type="entry name" value="Trypsin-like serine proteases"/>
    <property type="match status" value="1"/>
</dbReference>
<evidence type="ECO:0000313" key="3">
    <source>
        <dbReference type="Proteomes" id="UP000054321"/>
    </source>
</evidence>
<feature type="compositionally biased region" description="Polar residues" evidence="1">
    <location>
        <begin position="867"/>
        <end position="892"/>
    </location>
</feature>
<dbReference type="OrthoDB" id="409136at2759"/>